<proteinExistence type="predicted"/>
<evidence type="ECO:0000256" key="1">
    <source>
        <dbReference type="SAM" id="MobiDB-lite"/>
    </source>
</evidence>
<organism evidence="2 3">
    <name type="scientific">Elysia crispata</name>
    <name type="common">lettuce slug</name>
    <dbReference type="NCBI Taxonomy" id="231223"/>
    <lineage>
        <taxon>Eukaryota</taxon>
        <taxon>Metazoa</taxon>
        <taxon>Spiralia</taxon>
        <taxon>Lophotrochozoa</taxon>
        <taxon>Mollusca</taxon>
        <taxon>Gastropoda</taxon>
        <taxon>Heterobranchia</taxon>
        <taxon>Euthyneura</taxon>
        <taxon>Panpulmonata</taxon>
        <taxon>Sacoglossa</taxon>
        <taxon>Placobranchoidea</taxon>
        <taxon>Plakobranchidae</taxon>
        <taxon>Elysia</taxon>
    </lineage>
</organism>
<keyword evidence="3" id="KW-1185">Reference proteome</keyword>
<feature type="non-terminal residue" evidence="2">
    <location>
        <position position="1"/>
    </location>
</feature>
<feature type="region of interest" description="Disordered" evidence="1">
    <location>
        <begin position="27"/>
        <end position="53"/>
    </location>
</feature>
<name>A0AAE0Z0Z9_9GAST</name>
<dbReference type="AlphaFoldDB" id="A0AAE0Z0Z9"/>
<evidence type="ECO:0000313" key="3">
    <source>
        <dbReference type="Proteomes" id="UP001283361"/>
    </source>
</evidence>
<evidence type="ECO:0000313" key="2">
    <source>
        <dbReference type="EMBL" id="KAK3760924.1"/>
    </source>
</evidence>
<sequence length="53" mass="5859">PRVVYSEFNGGDRLCRAVWLQHSQLSRNQISSPRSRAATPEAAVPSVQATYSI</sequence>
<dbReference type="Proteomes" id="UP001283361">
    <property type="component" value="Unassembled WGS sequence"/>
</dbReference>
<gene>
    <name evidence="2" type="ORF">RRG08_022332</name>
</gene>
<comment type="caution">
    <text evidence="2">The sequence shown here is derived from an EMBL/GenBank/DDBJ whole genome shotgun (WGS) entry which is preliminary data.</text>
</comment>
<accession>A0AAE0Z0Z9</accession>
<dbReference type="EMBL" id="JAWDGP010004927">
    <property type="protein sequence ID" value="KAK3760924.1"/>
    <property type="molecule type" value="Genomic_DNA"/>
</dbReference>
<reference evidence="2" key="1">
    <citation type="journal article" date="2023" name="G3 (Bethesda)">
        <title>A reference genome for the long-term kleptoplast-retaining sea slug Elysia crispata morphotype clarki.</title>
        <authorList>
            <person name="Eastman K.E."/>
            <person name="Pendleton A.L."/>
            <person name="Shaikh M.A."/>
            <person name="Suttiyut T."/>
            <person name="Ogas R."/>
            <person name="Tomko P."/>
            <person name="Gavelis G."/>
            <person name="Widhalm J.R."/>
            <person name="Wisecaver J.H."/>
        </authorList>
    </citation>
    <scope>NUCLEOTIDE SEQUENCE</scope>
    <source>
        <strain evidence="2">ECLA1</strain>
    </source>
</reference>
<protein>
    <submittedName>
        <fullName evidence="2">Uncharacterized protein</fullName>
    </submittedName>
</protein>